<dbReference type="GO" id="GO:0008983">
    <property type="term" value="F:protein-glutamate O-methyltransferase activity"/>
    <property type="evidence" value="ECO:0007669"/>
    <property type="project" value="UniProtKB-EC"/>
</dbReference>
<dbReference type="PANTHER" id="PTHR24422">
    <property type="entry name" value="CHEMOTAXIS PROTEIN METHYLTRANSFERASE"/>
    <property type="match status" value="1"/>
</dbReference>
<reference evidence="9" key="1">
    <citation type="submission" date="2018-08" db="EMBL/GenBank/DDBJ databases">
        <authorList>
            <person name="Kim S.-J."/>
            <person name="Jung G.-Y."/>
        </authorList>
    </citation>
    <scope>NUCLEOTIDE SEQUENCE [LARGE SCALE GENOMIC DNA]</scope>
    <source>
        <strain evidence="9">GY_H</strain>
    </source>
</reference>
<dbReference type="Pfam" id="PF01739">
    <property type="entry name" value="CheR"/>
    <property type="match status" value="1"/>
</dbReference>
<dbReference type="RefSeq" id="WP_115515530.1">
    <property type="nucleotide sequence ID" value="NZ_QRGO01000001.1"/>
</dbReference>
<keyword evidence="9" id="KW-1185">Reference proteome</keyword>
<feature type="binding site" evidence="6">
    <location>
        <position position="176"/>
    </location>
    <ligand>
        <name>S-adenosyl-L-methionine</name>
        <dbReference type="ChEBI" id="CHEBI:59789"/>
    </ligand>
</feature>
<dbReference type="Gene3D" id="3.40.50.150">
    <property type="entry name" value="Vaccinia Virus protein VP39"/>
    <property type="match status" value="1"/>
</dbReference>
<evidence type="ECO:0000313" key="8">
    <source>
        <dbReference type="EMBL" id="RDV03505.1"/>
    </source>
</evidence>
<feature type="domain" description="CheR-type methyltransferase" evidence="7">
    <location>
        <begin position="32"/>
        <end position="302"/>
    </location>
</feature>
<dbReference type="InterPro" id="IPR022641">
    <property type="entry name" value="CheR_N"/>
</dbReference>
<keyword evidence="4 5" id="KW-0949">S-adenosyl-L-methionine</keyword>
<comment type="caution">
    <text evidence="8">The sequence shown here is derived from an EMBL/GenBank/DDBJ whole genome shotgun (WGS) entry which is preliminary data.</text>
</comment>
<feature type="binding site" evidence="6">
    <location>
        <position position="150"/>
    </location>
    <ligand>
        <name>S-adenosyl-L-methionine</name>
        <dbReference type="ChEBI" id="CHEBI:59789"/>
    </ligand>
</feature>
<dbReference type="InterPro" id="IPR000780">
    <property type="entry name" value="CheR_MeTrfase"/>
</dbReference>
<dbReference type="PANTHER" id="PTHR24422:SF19">
    <property type="entry name" value="CHEMOTAXIS PROTEIN METHYLTRANSFERASE"/>
    <property type="match status" value="1"/>
</dbReference>
<evidence type="ECO:0000256" key="4">
    <source>
        <dbReference type="ARBA" id="ARBA00022691"/>
    </source>
</evidence>
<dbReference type="InterPro" id="IPR036804">
    <property type="entry name" value="CheR_N_sf"/>
</dbReference>
<dbReference type="InterPro" id="IPR022642">
    <property type="entry name" value="CheR_C"/>
</dbReference>
<keyword evidence="3 5" id="KW-0808">Transferase</keyword>
<comment type="function">
    <text evidence="5">Methylation of the membrane-bound methyl-accepting chemotaxis proteins (MCP) to form gamma-glutamyl methyl ester residues in MCP.</text>
</comment>
<sequence>MATKANQATASNLAGKARASAPAAFALPDAGDGAREFHFSDADFRGLVDLAYKFAGIALSDSKRNLVYSRLSRRLRTLGMKTFSTYREYLEETESERENFINAISTNLTKFFRESHHFDHFREQIAVPFSRNRSTNRLRVWSAGCSSGEEPHTIAMVLKREIRDVERQDVRILATDIDTEMVARGTRGEYPENSLDEVPRAYQEYFERTSKPNTLVVDRAVRSLIAFKRLNLMETWPFKGPFDAIFCRNVMIYFDGPTKAQLIERFTEKIRPGGFLYIGHSESLNGAHPGISLVGRTIYRRV</sequence>
<dbReference type="CDD" id="cd02440">
    <property type="entry name" value="AdoMet_MTases"/>
    <property type="match status" value="1"/>
</dbReference>
<evidence type="ECO:0000256" key="1">
    <source>
        <dbReference type="ARBA" id="ARBA00001541"/>
    </source>
</evidence>
<evidence type="ECO:0000256" key="3">
    <source>
        <dbReference type="ARBA" id="ARBA00022679"/>
    </source>
</evidence>
<name>A0A371B7B5_9BRAD</name>
<dbReference type="GO" id="GO:0032259">
    <property type="term" value="P:methylation"/>
    <property type="evidence" value="ECO:0007669"/>
    <property type="project" value="UniProtKB-KW"/>
</dbReference>
<dbReference type="SMART" id="SM00138">
    <property type="entry name" value="MeTrc"/>
    <property type="match status" value="1"/>
</dbReference>
<feature type="binding site" evidence="6">
    <location>
        <begin position="248"/>
        <end position="249"/>
    </location>
    <ligand>
        <name>S-adenosyl-L-methionine</name>
        <dbReference type="ChEBI" id="CHEBI:59789"/>
    </ligand>
</feature>
<dbReference type="SUPFAM" id="SSF47757">
    <property type="entry name" value="Chemotaxis receptor methyltransferase CheR, N-terminal domain"/>
    <property type="match status" value="1"/>
</dbReference>
<dbReference type="EC" id="2.1.1.80" evidence="5"/>
<dbReference type="AlphaFoldDB" id="A0A371B7B5"/>
<dbReference type="Gene3D" id="1.10.155.10">
    <property type="entry name" value="Chemotaxis receptor methyltransferase CheR, N-terminal domain"/>
    <property type="match status" value="1"/>
</dbReference>
<dbReference type="InterPro" id="IPR029063">
    <property type="entry name" value="SAM-dependent_MTases_sf"/>
</dbReference>
<keyword evidence="2 5" id="KW-0489">Methyltransferase</keyword>
<feature type="binding site" evidence="6">
    <location>
        <position position="107"/>
    </location>
    <ligand>
        <name>S-adenosyl-L-methionine</name>
        <dbReference type="ChEBI" id="CHEBI:59789"/>
    </ligand>
</feature>
<dbReference type="InterPro" id="IPR050903">
    <property type="entry name" value="Bact_Chemotaxis_MeTrfase"/>
</dbReference>
<dbReference type="PRINTS" id="PR00996">
    <property type="entry name" value="CHERMTFRASE"/>
</dbReference>
<evidence type="ECO:0000313" key="9">
    <source>
        <dbReference type="Proteomes" id="UP000263993"/>
    </source>
</evidence>
<comment type="catalytic activity">
    <reaction evidence="1 5">
        <text>L-glutamyl-[protein] + S-adenosyl-L-methionine = [protein]-L-glutamate 5-O-methyl ester + S-adenosyl-L-homocysteine</text>
        <dbReference type="Rhea" id="RHEA:24452"/>
        <dbReference type="Rhea" id="RHEA-COMP:10208"/>
        <dbReference type="Rhea" id="RHEA-COMP:10311"/>
        <dbReference type="ChEBI" id="CHEBI:29973"/>
        <dbReference type="ChEBI" id="CHEBI:57856"/>
        <dbReference type="ChEBI" id="CHEBI:59789"/>
        <dbReference type="ChEBI" id="CHEBI:82795"/>
        <dbReference type="EC" id="2.1.1.80"/>
    </reaction>
</comment>
<evidence type="ECO:0000256" key="2">
    <source>
        <dbReference type="ARBA" id="ARBA00022603"/>
    </source>
</evidence>
<proteinExistence type="predicted"/>
<feature type="binding site" evidence="6">
    <location>
        <position position="113"/>
    </location>
    <ligand>
        <name>S-adenosyl-L-methionine</name>
        <dbReference type="ChEBI" id="CHEBI:59789"/>
    </ligand>
</feature>
<dbReference type="PROSITE" id="PS50123">
    <property type="entry name" value="CHER"/>
    <property type="match status" value="1"/>
</dbReference>
<dbReference type="Pfam" id="PF03705">
    <property type="entry name" value="CheR_N"/>
    <property type="match status" value="1"/>
</dbReference>
<feature type="binding site" evidence="6">
    <location>
        <position position="109"/>
    </location>
    <ligand>
        <name>S-adenosyl-L-methionine</name>
        <dbReference type="ChEBI" id="CHEBI:59789"/>
    </ligand>
</feature>
<dbReference type="PIRSF" id="PIRSF000410">
    <property type="entry name" value="CheR"/>
    <property type="match status" value="1"/>
</dbReference>
<dbReference type="SUPFAM" id="SSF53335">
    <property type="entry name" value="S-adenosyl-L-methionine-dependent methyltransferases"/>
    <property type="match status" value="1"/>
</dbReference>
<organism evidence="8 9">
    <name type="scientific">Undibacter mobilis</name>
    <dbReference type="NCBI Taxonomy" id="2292256"/>
    <lineage>
        <taxon>Bacteria</taxon>
        <taxon>Pseudomonadati</taxon>
        <taxon>Pseudomonadota</taxon>
        <taxon>Alphaproteobacteria</taxon>
        <taxon>Hyphomicrobiales</taxon>
        <taxon>Nitrobacteraceae</taxon>
        <taxon>Undibacter</taxon>
    </lineage>
</organism>
<gene>
    <name evidence="8" type="ORF">DXH78_02190</name>
</gene>
<dbReference type="Proteomes" id="UP000263993">
    <property type="component" value="Unassembled WGS sequence"/>
</dbReference>
<dbReference type="OrthoDB" id="9816309at2"/>
<accession>A0A371B7B5</accession>
<dbReference type="InterPro" id="IPR026024">
    <property type="entry name" value="Chemotaxis_MeTrfase_CheR"/>
</dbReference>
<evidence type="ECO:0000256" key="6">
    <source>
        <dbReference type="PIRSR" id="PIRSR000410-1"/>
    </source>
</evidence>
<protein>
    <recommendedName>
        <fullName evidence="5">Chemotaxis protein methyltransferase</fullName>
        <ecNumber evidence="5">2.1.1.80</ecNumber>
    </recommendedName>
</protein>
<feature type="binding site" evidence="6">
    <location>
        <begin position="231"/>
        <end position="232"/>
    </location>
    <ligand>
        <name>S-adenosyl-L-methionine</name>
        <dbReference type="ChEBI" id="CHEBI:59789"/>
    </ligand>
</feature>
<evidence type="ECO:0000259" key="7">
    <source>
        <dbReference type="PROSITE" id="PS50123"/>
    </source>
</evidence>
<dbReference type="EMBL" id="QRGO01000001">
    <property type="protein sequence ID" value="RDV03505.1"/>
    <property type="molecule type" value="Genomic_DNA"/>
</dbReference>
<evidence type="ECO:0000256" key="5">
    <source>
        <dbReference type="PIRNR" id="PIRNR000410"/>
    </source>
</evidence>